<dbReference type="Proteomes" id="UP001596414">
    <property type="component" value="Unassembled WGS sequence"/>
</dbReference>
<feature type="domain" description="DUF7351" evidence="2">
    <location>
        <begin position="108"/>
        <end position="307"/>
    </location>
</feature>
<comment type="caution">
    <text evidence="3">The sequence shown here is derived from an EMBL/GenBank/DDBJ whole genome shotgun (WGS) entry which is preliminary data.</text>
</comment>
<dbReference type="Gene3D" id="1.10.10.10">
    <property type="entry name" value="Winged helix-like DNA-binding domain superfamily/Winged helix DNA-binding domain"/>
    <property type="match status" value="1"/>
</dbReference>
<reference evidence="3 4" key="1">
    <citation type="journal article" date="2014" name="Int. J. Syst. Evol. Microbiol.">
        <title>Complete genome sequence of Corynebacterium casei LMG S-19264T (=DSM 44701T), isolated from a smear-ripened cheese.</title>
        <authorList>
            <consortium name="US DOE Joint Genome Institute (JGI-PGF)"/>
            <person name="Walter F."/>
            <person name="Albersmeier A."/>
            <person name="Kalinowski J."/>
            <person name="Ruckert C."/>
        </authorList>
    </citation>
    <scope>NUCLEOTIDE SEQUENCE [LARGE SCALE GENOMIC DNA]</scope>
    <source>
        <strain evidence="3 4">CGMCC 4.7215</strain>
    </source>
</reference>
<evidence type="ECO:0000259" key="1">
    <source>
        <dbReference type="Pfam" id="PF24038"/>
    </source>
</evidence>
<feature type="domain" description="DUF7347" evidence="1">
    <location>
        <begin position="16"/>
        <end position="90"/>
    </location>
</feature>
<dbReference type="InterPro" id="IPR055775">
    <property type="entry name" value="DUF7351"/>
</dbReference>
<dbReference type="Pfam" id="PF24042">
    <property type="entry name" value="DUF7351"/>
    <property type="match status" value="1"/>
</dbReference>
<sequence length="315" mass="35738">MDVPVTAAELDEITAEKAFSILGNETRIAVLQELWRADEPCSFSELQKTVAPDDRGNFSYHLGKLAGHFIRKTDEGYSLRFAGEQVVRAVLTGTITSDPTMSSDETNQECLYCNTQLQMSYEEETLNLRCENCAGLTARDVPHGTTMNFEFPPAGLLGRDYEEIIYAADVLYDSKISPMIKGICPECTGQVSRTFTICSEHEHDDDGGCPNCETRYEHWGTFQCDDCRYSRSFPLWYAALNHPAATAFLYTNGHNEKVPFRKVTWDNRQFVQDITGTTLQEDPYKFRITFPVEDERLQLTLDDELDVIAVEKVKK</sequence>
<protein>
    <submittedName>
        <fullName evidence="3">ArsR/SmtB family transcription factor</fullName>
    </submittedName>
</protein>
<dbReference type="EMBL" id="JBHSZQ010000004">
    <property type="protein sequence ID" value="MFC7125098.1"/>
    <property type="molecule type" value="Genomic_DNA"/>
</dbReference>
<evidence type="ECO:0000313" key="3">
    <source>
        <dbReference type="EMBL" id="MFC7125098.1"/>
    </source>
</evidence>
<name>A0ABD5X5C6_9EURY</name>
<organism evidence="3 4">
    <name type="scientific">Halovenus rubra</name>
    <dbReference type="NCBI Taxonomy" id="869890"/>
    <lineage>
        <taxon>Archaea</taxon>
        <taxon>Methanobacteriati</taxon>
        <taxon>Methanobacteriota</taxon>
        <taxon>Stenosarchaea group</taxon>
        <taxon>Halobacteria</taxon>
        <taxon>Halobacteriales</taxon>
        <taxon>Haloarculaceae</taxon>
        <taxon>Halovenus</taxon>
    </lineage>
</organism>
<evidence type="ECO:0000259" key="2">
    <source>
        <dbReference type="Pfam" id="PF24042"/>
    </source>
</evidence>
<dbReference type="RefSeq" id="WP_267636100.1">
    <property type="nucleotide sequence ID" value="NZ_JAODIY010000004.1"/>
</dbReference>
<accession>A0ABD5X5C6</accession>
<gene>
    <name evidence="3" type="ORF">ACFQJ7_03460</name>
</gene>
<proteinExistence type="predicted"/>
<dbReference type="SUPFAM" id="SSF46785">
    <property type="entry name" value="Winged helix' DNA-binding domain"/>
    <property type="match status" value="1"/>
</dbReference>
<dbReference type="Pfam" id="PF24038">
    <property type="entry name" value="DUF7347"/>
    <property type="match status" value="1"/>
</dbReference>
<dbReference type="InterPro" id="IPR055771">
    <property type="entry name" value="DUF7347"/>
</dbReference>
<dbReference type="InterPro" id="IPR036390">
    <property type="entry name" value="WH_DNA-bd_sf"/>
</dbReference>
<dbReference type="InterPro" id="IPR036388">
    <property type="entry name" value="WH-like_DNA-bd_sf"/>
</dbReference>
<dbReference type="AlphaFoldDB" id="A0ABD5X5C6"/>
<evidence type="ECO:0000313" key="4">
    <source>
        <dbReference type="Proteomes" id="UP001596414"/>
    </source>
</evidence>